<dbReference type="GO" id="GO:0030288">
    <property type="term" value="C:outer membrane-bounded periplasmic space"/>
    <property type="evidence" value="ECO:0007669"/>
    <property type="project" value="TreeGrafter"/>
</dbReference>
<accession>A0A4S8F1C3</accession>
<evidence type="ECO:0000259" key="6">
    <source>
        <dbReference type="SMART" id="SM00646"/>
    </source>
</evidence>
<name>A0A4S8F1C3_9BURK</name>
<dbReference type="Pfam" id="PF01520">
    <property type="entry name" value="Amidase_3"/>
    <property type="match status" value="1"/>
</dbReference>
<feature type="compositionally biased region" description="Pro residues" evidence="4">
    <location>
        <begin position="221"/>
        <end position="257"/>
    </location>
</feature>
<dbReference type="Pfam" id="PF11741">
    <property type="entry name" value="AMIN"/>
    <property type="match status" value="1"/>
</dbReference>
<evidence type="ECO:0000256" key="5">
    <source>
        <dbReference type="SAM" id="SignalP"/>
    </source>
</evidence>
<organism evidence="7 8">
    <name type="scientific">Lampropedia puyangensis</name>
    <dbReference type="NCBI Taxonomy" id="1330072"/>
    <lineage>
        <taxon>Bacteria</taxon>
        <taxon>Pseudomonadati</taxon>
        <taxon>Pseudomonadota</taxon>
        <taxon>Betaproteobacteria</taxon>
        <taxon>Burkholderiales</taxon>
        <taxon>Comamonadaceae</taxon>
        <taxon>Lampropedia</taxon>
    </lineage>
</organism>
<feature type="signal peptide" evidence="5">
    <location>
        <begin position="1"/>
        <end position="34"/>
    </location>
</feature>
<dbReference type="OrthoDB" id="9806267at2"/>
<dbReference type="GO" id="GO:0009253">
    <property type="term" value="P:peptidoglycan catabolic process"/>
    <property type="evidence" value="ECO:0007669"/>
    <property type="project" value="InterPro"/>
</dbReference>
<feature type="region of interest" description="Disordered" evidence="4">
    <location>
        <begin position="184"/>
        <end position="265"/>
    </location>
</feature>
<dbReference type="AlphaFoldDB" id="A0A4S8F1C3"/>
<feature type="chain" id="PRO_5020473390" description="N-acetylmuramoyl-L-alanine amidase" evidence="5">
    <location>
        <begin position="35"/>
        <end position="505"/>
    </location>
</feature>
<dbReference type="EC" id="3.5.1.28" evidence="2"/>
<keyword evidence="5" id="KW-0732">Signal</keyword>
<reference evidence="7 8" key="1">
    <citation type="journal article" date="2015" name="Antonie Van Leeuwenhoek">
        <title>Lampropedia puyangensis sp. nov., isolated from symptomatic bark of Populus ? euramericana canker and emended description of Lampropedia hyalina (Ehrenberg 1832) Lee et al. 2004.</title>
        <authorList>
            <person name="Li Y."/>
            <person name="Wang T."/>
            <person name="Piao C.G."/>
            <person name="Wang L.F."/>
            <person name="Tian G.Z."/>
            <person name="Zhu T.H."/>
            <person name="Guo M.W."/>
        </authorList>
    </citation>
    <scope>NUCLEOTIDE SEQUENCE [LARGE SCALE GENOMIC DNA]</scope>
    <source>
        <strain evidence="7 8">2-bin</strain>
    </source>
</reference>
<gene>
    <name evidence="7" type="ORF">E9531_10445</name>
</gene>
<dbReference type="CDD" id="cd02696">
    <property type="entry name" value="MurNAc-LAA"/>
    <property type="match status" value="1"/>
</dbReference>
<feature type="compositionally biased region" description="Pro residues" evidence="4">
    <location>
        <begin position="194"/>
        <end position="203"/>
    </location>
</feature>
<dbReference type="Gene3D" id="3.40.630.40">
    <property type="entry name" value="Zn-dependent exopeptidases"/>
    <property type="match status" value="1"/>
</dbReference>
<comment type="catalytic activity">
    <reaction evidence="1">
        <text>Hydrolyzes the link between N-acetylmuramoyl residues and L-amino acid residues in certain cell-wall glycopeptides.</text>
        <dbReference type="EC" id="3.5.1.28"/>
    </reaction>
</comment>
<dbReference type="InterPro" id="IPR050695">
    <property type="entry name" value="N-acetylmuramoyl_amidase_3"/>
</dbReference>
<dbReference type="GO" id="GO:0008745">
    <property type="term" value="F:N-acetylmuramoyl-L-alanine amidase activity"/>
    <property type="evidence" value="ECO:0007669"/>
    <property type="project" value="UniProtKB-EC"/>
</dbReference>
<sequence length="505" mass="54908">MATCPAPNAPVNRRSMLRASVLLCALSVEHVAMAQISQRHQPTTAEKGKKNGIVAVRIWPAPEYSRVTIESDEELEATYDFAKDQPPRLFVDIKNLLLGPELRNMETRVQADDPNIAAIRIAQNSPTIVRMVLDLKQNVRPEVFTLKPIAPYRYRLVFDLYPARAIDPMQQLIEERLKTIAEAPDTAASHPSAEPAPPTPAPAPTGSDSLDGWFEQHGSSTPPPSPKPPPPAPSPTPAPVPPPPAPVPAPPPRPAPSAPATSKQTDRIYIVALDPGHGGEDPGAIGQAKTFEKHVVLAIAQQVRDRLNRSRVNGVPLQAFMTRDRDFFVPLASRVERTRRVQADLFVSIHADAAENFSANGASVYALSQRGATSTAARLLAEKENLSDAIGGLNINNADRHVQSTLADMSISAQIRDSLILGALMRQEIAKYTRVRGNKVEQANFAVLRNPDTPSILVETGFISNRSEEQLLRSTSHQAKLADAIAAGIMTYLKTHPPLPRVRSV</sequence>
<dbReference type="SUPFAM" id="SSF53187">
    <property type="entry name" value="Zn-dependent exopeptidases"/>
    <property type="match status" value="1"/>
</dbReference>
<dbReference type="PANTHER" id="PTHR30404:SF0">
    <property type="entry name" value="N-ACETYLMURAMOYL-L-ALANINE AMIDASE AMIC"/>
    <property type="match status" value="1"/>
</dbReference>
<comment type="caution">
    <text evidence="7">The sequence shown here is derived from an EMBL/GenBank/DDBJ whole genome shotgun (WGS) entry which is preliminary data.</text>
</comment>
<dbReference type="SMART" id="SM00646">
    <property type="entry name" value="Ami_3"/>
    <property type="match status" value="1"/>
</dbReference>
<proteinExistence type="predicted"/>
<keyword evidence="8" id="KW-1185">Reference proteome</keyword>
<evidence type="ECO:0000256" key="1">
    <source>
        <dbReference type="ARBA" id="ARBA00001561"/>
    </source>
</evidence>
<dbReference type="Proteomes" id="UP000308917">
    <property type="component" value="Unassembled WGS sequence"/>
</dbReference>
<protein>
    <recommendedName>
        <fullName evidence="2">N-acetylmuramoyl-L-alanine amidase</fullName>
        <ecNumber evidence="2">3.5.1.28</ecNumber>
    </recommendedName>
</protein>
<dbReference type="InterPro" id="IPR002508">
    <property type="entry name" value="MurNAc-LAA_cat"/>
</dbReference>
<dbReference type="PANTHER" id="PTHR30404">
    <property type="entry name" value="N-ACETYLMURAMOYL-L-ALANINE AMIDASE"/>
    <property type="match status" value="1"/>
</dbReference>
<dbReference type="PRINTS" id="PR01217">
    <property type="entry name" value="PRICHEXTENSN"/>
</dbReference>
<dbReference type="InterPro" id="IPR021731">
    <property type="entry name" value="AMIN_dom"/>
</dbReference>
<evidence type="ECO:0000256" key="4">
    <source>
        <dbReference type="SAM" id="MobiDB-lite"/>
    </source>
</evidence>
<feature type="domain" description="MurNAc-LAA" evidence="6">
    <location>
        <begin position="335"/>
        <end position="490"/>
    </location>
</feature>
<dbReference type="RefSeq" id="WP_136573726.1">
    <property type="nucleotide sequence ID" value="NZ_STFG01000010.1"/>
</dbReference>
<keyword evidence="3" id="KW-0378">Hydrolase</keyword>
<dbReference type="EMBL" id="STFG01000010">
    <property type="protein sequence ID" value="THU00709.1"/>
    <property type="molecule type" value="Genomic_DNA"/>
</dbReference>
<evidence type="ECO:0000256" key="3">
    <source>
        <dbReference type="ARBA" id="ARBA00022801"/>
    </source>
</evidence>
<evidence type="ECO:0000256" key="2">
    <source>
        <dbReference type="ARBA" id="ARBA00011901"/>
    </source>
</evidence>
<dbReference type="Gene3D" id="2.60.40.3500">
    <property type="match status" value="1"/>
</dbReference>
<evidence type="ECO:0000313" key="8">
    <source>
        <dbReference type="Proteomes" id="UP000308917"/>
    </source>
</evidence>
<evidence type="ECO:0000313" key="7">
    <source>
        <dbReference type="EMBL" id="THU00709.1"/>
    </source>
</evidence>